<evidence type="ECO:0000313" key="4">
    <source>
        <dbReference type="Proteomes" id="UP001165060"/>
    </source>
</evidence>
<evidence type="ECO:0000313" key="3">
    <source>
        <dbReference type="EMBL" id="GMI20224.1"/>
    </source>
</evidence>
<protein>
    <recommendedName>
        <fullName evidence="5">Cilia- and flagella-associated protein 157</fullName>
    </recommendedName>
</protein>
<dbReference type="EMBL" id="BRYB01001196">
    <property type="protein sequence ID" value="GMI20224.1"/>
    <property type="molecule type" value="Genomic_DNA"/>
</dbReference>
<gene>
    <name evidence="3" type="ORF">TeGR_g11809</name>
</gene>
<feature type="compositionally biased region" description="Low complexity" evidence="2">
    <location>
        <begin position="524"/>
        <end position="541"/>
    </location>
</feature>
<accession>A0ABQ6M615</accession>
<reference evidence="3 4" key="1">
    <citation type="journal article" date="2023" name="Commun. Biol.">
        <title>Genome analysis of Parmales, the sister group of diatoms, reveals the evolutionary specialization of diatoms from phago-mixotrophs to photoautotrophs.</title>
        <authorList>
            <person name="Ban H."/>
            <person name="Sato S."/>
            <person name="Yoshikawa S."/>
            <person name="Yamada K."/>
            <person name="Nakamura Y."/>
            <person name="Ichinomiya M."/>
            <person name="Sato N."/>
            <person name="Blanc-Mathieu R."/>
            <person name="Endo H."/>
            <person name="Kuwata A."/>
            <person name="Ogata H."/>
        </authorList>
    </citation>
    <scope>NUCLEOTIDE SEQUENCE [LARGE SCALE GENOMIC DNA]</scope>
</reference>
<keyword evidence="1" id="KW-0175">Coiled coil</keyword>
<comment type="caution">
    <text evidence="3">The sequence shown here is derived from an EMBL/GenBank/DDBJ whole genome shotgun (WGS) entry which is preliminary data.</text>
</comment>
<proteinExistence type="predicted"/>
<feature type="coiled-coil region" evidence="1">
    <location>
        <begin position="222"/>
        <end position="256"/>
    </location>
</feature>
<feature type="compositionally biased region" description="Basic residues" evidence="2">
    <location>
        <begin position="505"/>
        <end position="515"/>
    </location>
</feature>
<keyword evidence="4" id="KW-1185">Reference proteome</keyword>
<evidence type="ECO:0000256" key="2">
    <source>
        <dbReference type="SAM" id="MobiDB-lite"/>
    </source>
</evidence>
<feature type="compositionally biased region" description="Polar residues" evidence="2">
    <location>
        <begin position="481"/>
        <end position="493"/>
    </location>
</feature>
<feature type="compositionally biased region" description="Gly residues" evidence="2">
    <location>
        <begin position="441"/>
        <end position="455"/>
    </location>
</feature>
<organism evidence="3 4">
    <name type="scientific">Tetraparma gracilis</name>
    <dbReference type="NCBI Taxonomy" id="2962635"/>
    <lineage>
        <taxon>Eukaryota</taxon>
        <taxon>Sar</taxon>
        <taxon>Stramenopiles</taxon>
        <taxon>Ochrophyta</taxon>
        <taxon>Bolidophyceae</taxon>
        <taxon>Parmales</taxon>
        <taxon>Triparmaceae</taxon>
        <taxon>Tetraparma</taxon>
    </lineage>
</organism>
<dbReference type="Proteomes" id="UP001165060">
    <property type="component" value="Unassembled WGS sequence"/>
</dbReference>
<evidence type="ECO:0000256" key="1">
    <source>
        <dbReference type="SAM" id="Coils"/>
    </source>
</evidence>
<feature type="region of interest" description="Disordered" evidence="2">
    <location>
        <begin position="267"/>
        <end position="289"/>
    </location>
</feature>
<feature type="coiled-coil region" evidence="1">
    <location>
        <begin position="2"/>
        <end position="32"/>
    </location>
</feature>
<feature type="compositionally biased region" description="Polar residues" evidence="2">
    <location>
        <begin position="429"/>
        <end position="438"/>
    </location>
</feature>
<feature type="region of interest" description="Disordered" evidence="2">
    <location>
        <begin position="388"/>
        <end position="541"/>
    </location>
</feature>
<evidence type="ECO:0008006" key="5">
    <source>
        <dbReference type="Google" id="ProtNLM"/>
    </source>
</evidence>
<sequence length="541" mass="58913">MSADLYNEIGKLKSENDKLQREASKVPKLEKELSAALDDLKLYKVESSKATKLKQQAEAQLGAERTAKKNMSTALSDARKAQLDAENKVHRLQSDLKFDKMAREGQVKKSRIIEHEMLEYKHDNFLQTKLRSEAEHRATTMNVALQKERSMRLQDIHARNKVIIAKQVSERNEKIAELERFKEVAKAKQLESEVGGLKAAIKSQTQIIGLNDNELNDSLVEVEKVRLECLQLKRDLQAAEEEALRHMEIRQSLEQENHRLGTELMARSKTASERTKPLETAARGRGTTSLSIERARAGMTRPETTSAMRIRRRKQEVRNKEFSRVFTATGDRRPPSSGAALPVEGGSAITLDEAFIIPIHAPALPVQGGRQVGQSLISASGLVDGGLGQTSPDGRLGSAGVTWGQSRDGSRVLSPMQRMPSALKKSRRGSASTPLNMASGSGSGLGPGGGGGSWTDGGNTTPGVQRGQEGVMMEGSPEPQTPGSPVHNPNGSSVFADEEEERPKSKAKKKGKMRRTGSTLNAPGSLFLGSGLGLKKSASYQ</sequence>
<name>A0ABQ6M615_9STRA</name>